<accession>A0A7R8ZFI8</accession>
<dbReference type="GO" id="GO:0005783">
    <property type="term" value="C:endoplasmic reticulum"/>
    <property type="evidence" value="ECO:0007669"/>
    <property type="project" value="TreeGrafter"/>
</dbReference>
<dbReference type="Pfam" id="PF07264">
    <property type="entry name" value="EI24"/>
    <property type="match status" value="1"/>
</dbReference>
<keyword evidence="5" id="KW-0472">Membrane</keyword>
<name>A0A7R8ZFI8_9CRUS</name>
<dbReference type="InterPro" id="IPR010754">
    <property type="entry name" value="OPA3-like"/>
</dbReference>
<keyword evidence="4" id="KW-1133">Transmembrane helix</keyword>
<evidence type="ECO:0000256" key="4">
    <source>
        <dbReference type="ARBA" id="ARBA00022989"/>
    </source>
</evidence>
<evidence type="ECO:0000256" key="1">
    <source>
        <dbReference type="ARBA" id="ARBA00004141"/>
    </source>
</evidence>
<dbReference type="GO" id="GO:0016236">
    <property type="term" value="P:macroautophagy"/>
    <property type="evidence" value="ECO:0007669"/>
    <property type="project" value="TreeGrafter"/>
</dbReference>
<evidence type="ECO:0000256" key="2">
    <source>
        <dbReference type="ARBA" id="ARBA00010970"/>
    </source>
</evidence>
<dbReference type="AlphaFoldDB" id="A0A7R8ZFI8"/>
<dbReference type="Pfam" id="PF07047">
    <property type="entry name" value="OPA3"/>
    <property type="match status" value="1"/>
</dbReference>
<dbReference type="PANTHER" id="PTHR21389">
    <property type="entry name" value="P53 INDUCED PROTEIN"/>
    <property type="match status" value="1"/>
</dbReference>
<proteinExistence type="inferred from homology"/>
<comment type="similarity">
    <text evidence="2">Belongs to the EI24 family.</text>
</comment>
<evidence type="ECO:0000313" key="6">
    <source>
        <dbReference type="EMBL" id="CAD7222214.1"/>
    </source>
</evidence>
<gene>
    <name evidence="6" type="ORF">CTOB1V02_LOCUS229</name>
</gene>
<dbReference type="InterPro" id="IPR059112">
    <property type="entry name" value="CysZ/EI24"/>
</dbReference>
<comment type="subcellular location">
    <subcellularLocation>
        <location evidence="1">Membrane</location>
        <topology evidence="1">Multi-pass membrane protein</topology>
    </subcellularLocation>
</comment>
<sequence length="535" mass="60770">MVAGAFPAAKLGILLIRQISKPLANRMKERAKHSYFFRTYICMPPAQLYHWCEVKAKMWVMNLGKPTIVPKLNESMAIELGAELLGEGILLGVAAGALIWEYNRQVNKSEKEKEHLENRFLQLEKALYEMEFMNEEQATKLRELTRILYTVDSKLSSQGTVTEAVPINVSESQKSTEKKDSSSTASVAGGSKPAATAVSVDRGVLAQALSDAEELIQKREERKAMRNQQSSQMALNIDNDSTVDSFSGCRIILDFHALLDAVKHRGVTDATERNLRSQLKPVNRSDITRLLICRVFQCVFLNGGVFGLSVLAWYTVLLPLLQRLSSSETSWSYVAPILQSLFSALWVIPLFFISRVVNFLWFQDIADWTFYQKHGRNPKVQSLSKLIADTLFSLCIQALFLIQEALIRCLPLPVVPTIFGTVHLCFLYSLYAFEYKWFSDGWALHYRLQFVEAHWPYFLGFGLPLALLTTWPESFIIRGCVFYVAFPLQIISGHLAKPIRSPTGFMPLRLFSPVVRISDYLIHRTVERQAVRRAR</sequence>
<keyword evidence="3" id="KW-0812">Transmembrane</keyword>
<dbReference type="GO" id="GO:0016020">
    <property type="term" value="C:membrane"/>
    <property type="evidence" value="ECO:0007669"/>
    <property type="project" value="UniProtKB-SubCell"/>
</dbReference>
<dbReference type="PANTHER" id="PTHR21389:SF0">
    <property type="entry name" value="ETOPOSIDE-INDUCED PROTEIN 2.4 HOMOLOG"/>
    <property type="match status" value="1"/>
</dbReference>
<evidence type="ECO:0000256" key="3">
    <source>
        <dbReference type="ARBA" id="ARBA00022692"/>
    </source>
</evidence>
<evidence type="ECO:0000256" key="5">
    <source>
        <dbReference type="ARBA" id="ARBA00023136"/>
    </source>
</evidence>
<protein>
    <submittedName>
        <fullName evidence="6">Uncharacterized protein</fullName>
    </submittedName>
</protein>
<reference evidence="6" key="1">
    <citation type="submission" date="2020-11" db="EMBL/GenBank/DDBJ databases">
        <authorList>
            <person name="Tran Van P."/>
        </authorList>
    </citation>
    <scope>NUCLEOTIDE SEQUENCE</scope>
</reference>
<dbReference type="EMBL" id="OB660037">
    <property type="protein sequence ID" value="CAD7222214.1"/>
    <property type="molecule type" value="Genomic_DNA"/>
</dbReference>
<organism evidence="6">
    <name type="scientific">Cyprideis torosa</name>
    <dbReference type="NCBI Taxonomy" id="163714"/>
    <lineage>
        <taxon>Eukaryota</taxon>
        <taxon>Metazoa</taxon>
        <taxon>Ecdysozoa</taxon>
        <taxon>Arthropoda</taxon>
        <taxon>Crustacea</taxon>
        <taxon>Oligostraca</taxon>
        <taxon>Ostracoda</taxon>
        <taxon>Podocopa</taxon>
        <taxon>Podocopida</taxon>
        <taxon>Cytherocopina</taxon>
        <taxon>Cytheroidea</taxon>
        <taxon>Cytherideidae</taxon>
        <taxon>Cyprideis</taxon>
    </lineage>
</organism>
<dbReference type="OrthoDB" id="266518at2759"/>